<dbReference type="PANTHER" id="PTHR21089">
    <property type="entry name" value="SHIKIMATE DEHYDROGENASE"/>
    <property type="match status" value="1"/>
</dbReference>
<keyword evidence="6 7" id="KW-0057">Aromatic amino acid biosynthesis</keyword>
<dbReference type="InterPro" id="IPR046346">
    <property type="entry name" value="Aminoacid_DH-like_N_sf"/>
</dbReference>
<comment type="pathway">
    <text evidence="1 7">Metabolic intermediate biosynthesis; chorismate biosynthesis; chorismate from D-erythrose 4-phosphate and phosphoenolpyruvate: step 4/7.</text>
</comment>
<feature type="binding site" evidence="7">
    <location>
        <position position="231"/>
    </location>
    <ligand>
        <name>shikimate</name>
        <dbReference type="ChEBI" id="CHEBI:36208"/>
    </ligand>
</feature>
<dbReference type="Proteomes" id="UP000255517">
    <property type="component" value="Unassembled WGS sequence"/>
</dbReference>
<dbReference type="SUPFAM" id="SSF51735">
    <property type="entry name" value="NAD(P)-binding Rossmann-fold domains"/>
    <property type="match status" value="1"/>
</dbReference>
<comment type="subunit">
    <text evidence="7">Homodimer.</text>
</comment>
<name>A0A379C3M3_9FIRM</name>
<reference evidence="10 11" key="1">
    <citation type="submission" date="2018-06" db="EMBL/GenBank/DDBJ databases">
        <authorList>
            <consortium name="Pathogen Informatics"/>
            <person name="Doyle S."/>
        </authorList>
    </citation>
    <scope>NUCLEOTIDE SEQUENCE [LARGE SCALE GENOMIC DNA]</scope>
    <source>
        <strain evidence="10 11">NCTC13149</strain>
    </source>
</reference>
<keyword evidence="4 7" id="KW-0521">NADP</keyword>
<dbReference type="InterPro" id="IPR011342">
    <property type="entry name" value="Shikimate_DH"/>
</dbReference>
<dbReference type="GO" id="GO:0008652">
    <property type="term" value="P:amino acid biosynthetic process"/>
    <property type="evidence" value="ECO:0007669"/>
    <property type="project" value="UniProtKB-KW"/>
</dbReference>
<dbReference type="STRING" id="1122949.GCA_000378725_00548"/>
<dbReference type="HAMAP" id="MF_00222">
    <property type="entry name" value="Shikimate_DH_AroE"/>
    <property type="match status" value="1"/>
</dbReference>
<dbReference type="GO" id="GO:0009423">
    <property type="term" value="P:chorismate biosynthetic process"/>
    <property type="evidence" value="ECO:0007669"/>
    <property type="project" value="UniProtKB-UniRule"/>
</dbReference>
<evidence type="ECO:0000256" key="5">
    <source>
        <dbReference type="ARBA" id="ARBA00023002"/>
    </source>
</evidence>
<comment type="caution">
    <text evidence="7">Lacks conserved residue(s) required for the propagation of feature annotation.</text>
</comment>
<feature type="domain" description="SDH C-terminal" evidence="9">
    <location>
        <begin position="252"/>
        <end position="280"/>
    </location>
</feature>
<comment type="similarity">
    <text evidence="7">Belongs to the shikimate dehydrogenase family.</text>
</comment>
<dbReference type="InterPro" id="IPR041121">
    <property type="entry name" value="SDH_C"/>
</dbReference>
<proteinExistence type="inferred from homology"/>
<dbReference type="InterPro" id="IPR013708">
    <property type="entry name" value="Shikimate_DH-bd_N"/>
</dbReference>
<evidence type="ECO:0000256" key="2">
    <source>
        <dbReference type="ARBA" id="ARBA00012962"/>
    </source>
</evidence>
<feature type="binding site" evidence="7">
    <location>
        <position position="108"/>
    </location>
    <ligand>
        <name>shikimate</name>
        <dbReference type="ChEBI" id="CHEBI:36208"/>
    </ligand>
</feature>
<gene>
    <name evidence="7 10" type="primary">aroE</name>
    <name evidence="10" type="ORF">NCTC13149_00493</name>
</gene>
<organism evidence="10 11">
    <name type="scientific">Peptoniphilus lacrimalis</name>
    <dbReference type="NCBI Taxonomy" id="33031"/>
    <lineage>
        <taxon>Bacteria</taxon>
        <taxon>Bacillati</taxon>
        <taxon>Bacillota</taxon>
        <taxon>Tissierellia</taxon>
        <taxon>Tissierellales</taxon>
        <taxon>Peptoniphilaceae</taxon>
        <taxon>Peptoniphilus</taxon>
    </lineage>
</organism>
<evidence type="ECO:0000259" key="9">
    <source>
        <dbReference type="Pfam" id="PF18317"/>
    </source>
</evidence>
<dbReference type="UniPathway" id="UPA00053">
    <property type="reaction ID" value="UER00087"/>
</dbReference>
<evidence type="ECO:0000313" key="10">
    <source>
        <dbReference type="EMBL" id="SUB56701.1"/>
    </source>
</evidence>
<dbReference type="InterPro" id="IPR036291">
    <property type="entry name" value="NAD(P)-bd_dom_sf"/>
</dbReference>
<dbReference type="GO" id="GO:0050661">
    <property type="term" value="F:NADP binding"/>
    <property type="evidence" value="ECO:0007669"/>
    <property type="project" value="InterPro"/>
</dbReference>
<evidence type="ECO:0000256" key="7">
    <source>
        <dbReference type="HAMAP-Rule" id="MF_00222"/>
    </source>
</evidence>
<evidence type="ECO:0000259" key="8">
    <source>
        <dbReference type="Pfam" id="PF08501"/>
    </source>
</evidence>
<evidence type="ECO:0000256" key="6">
    <source>
        <dbReference type="ARBA" id="ARBA00023141"/>
    </source>
</evidence>
<feature type="binding site" evidence="7">
    <location>
        <position position="229"/>
    </location>
    <ligand>
        <name>NADP(+)</name>
        <dbReference type="ChEBI" id="CHEBI:58349"/>
    </ligand>
</feature>
<dbReference type="GO" id="GO:0009073">
    <property type="term" value="P:aromatic amino acid family biosynthetic process"/>
    <property type="evidence" value="ECO:0007669"/>
    <property type="project" value="UniProtKB-KW"/>
</dbReference>
<dbReference type="InterPro" id="IPR022893">
    <property type="entry name" value="Shikimate_DH_fam"/>
</dbReference>
<protein>
    <recommendedName>
        <fullName evidence="2 7">Shikimate dehydrogenase (NADP(+))</fullName>
        <shortName evidence="7">SDH</shortName>
        <ecNumber evidence="2 7">1.1.1.25</ecNumber>
    </recommendedName>
</protein>
<dbReference type="PANTHER" id="PTHR21089:SF1">
    <property type="entry name" value="BIFUNCTIONAL 3-DEHYDROQUINATE DEHYDRATASE_SHIKIMATE DEHYDROGENASE, CHLOROPLASTIC"/>
    <property type="match status" value="1"/>
</dbReference>
<dbReference type="SUPFAM" id="SSF53223">
    <property type="entry name" value="Aminoacid dehydrogenase-like, N-terminal domain"/>
    <property type="match status" value="1"/>
</dbReference>
<dbReference type="Pfam" id="PF08501">
    <property type="entry name" value="Shikimate_dh_N"/>
    <property type="match status" value="1"/>
</dbReference>
<feature type="active site" description="Proton acceptor" evidence="7">
    <location>
        <position position="71"/>
    </location>
</feature>
<accession>A0A379C3M3</accession>
<feature type="binding site" evidence="7">
    <location>
        <position position="67"/>
    </location>
    <ligand>
        <name>shikimate</name>
        <dbReference type="ChEBI" id="CHEBI:36208"/>
    </ligand>
</feature>
<dbReference type="EMBL" id="UGSZ01000001">
    <property type="protein sequence ID" value="SUB56701.1"/>
    <property type="molecule type" value="Genomic_DNA"/>
</dbReference>
<dbReference type="GO" id="GO:0004764">
    <property type="term" value="F:shikimate 3-dehydrogenase (NADP+) activity"/>
    <property type="evidence" value="ECO:0007669"/>
    <property type="project" value="UniProtKB-UniRule"/>
</dbReference>
<dbReference type="Pfam" id="PF18317">
    <property type="entry name" value="SDH_C"/>
    <property type="match status" value="1"/>
</dbReference>
<dbReference type="OrthoDB" id="9792692at2"/>
<comment type="function">
    <text evidence="7">Involved in the biosynthesis of the chorismate, which leads to the biosynthesis of aromatic amino acids. Catalyzes the reversible NADPH linked reduction of 3-dehydroshikimate (DHSA) to yield shikimate (SA).</text>
</comment>
<keyword evidence="5 7" id="KW-0560">Oxidoreductase</keyword>
<feature type="domain" description="Shikimate dehydrogenase substrate binding N-terminal" evidence="8">
    <location>
        <begin position="12"/>
        <end position="94"/>
    </location>
</feature>
<dbReference type="RefSeq" id="WP_019034468.1">
    <property type="nucleotide sequence ID" value="NZ_UGSZ01000001.1"/>
</dbReference>
<feature type="binding site" evidence="7">
    <location>
        <begin position="20"/>
        <end position="22"/>
    </location>
    <ligand>
        <name>shikimate</name>
        <dbReference type="ChEBI" id="CHEBI:36208"/>
    </ligand>
</feature>
<dbReference type="NCBIfam" id="TIGR00507">
    <property type="entry name" value="aroE"/>
    <property type="match status" value="1"/>
</dbReference>
<keyword evidence="3 7" id="KW-0028">Amino-acid biosynthesis</keyword>
<evidence type="ECO:0000256" key="4">
    <source>
        <dbReference type="ARBA" id="ARBA00022857"/>
    </source>
</evidence>
<dbReference type="EC" id="1.1.1.25" evidence="2 7"/>
<evidence type="ECO:0000256" key="3">
    <source>
        <dbReference type="ARBA" id="ARBA00022605"/>
    </source>
</evidence>
<feature type="binding site" evidence="7">
    <location>
        <position position="92"/>
    </location>
    <ligand>
        <name>shikimate</name>
        <dbReference type="ChEBI" id="CHEBI:36208"/>
    </ligand>
</feature>
<evidence type="ECO:0000256" key="1">
    <source>
        <dbReference type="ARBA" id="ARBA00004871"/>
    </source>
</evidence>
<dbReference type="Gene3D" id="3.40.50.10860">
    <property type="entry name" value="Leucine Dehydrogenase, chain A, domain 1"/>
    <property type="match status" value="1"/>
</dbReference>
<feature type="binding site" evidence="7">
    <location>
        <position position="83"/>
    </location>
    <ligand>
        <name>NADP(+)</name>
        <dbReference type="ChEBI" id="CHEBI:58349"/>
    </ligand>
</feature>
<dbReference type="AlphaFoldDB" id="A0A379C3M3"/>
<dbReference type="Gene3D" id="3.40.50.720">
    <property type="entry name" value="NAD(P)-binding Rossmann-like Domain"/>
    <property type="match status" value="1"/>
</dbReference>
<evidence type="ECO:0000313" key="11">
    <source>
        <dbReference type="Proteomes" id="UP000255517"/>
    </source>
</evidence>
<dbReference type="CDD" id="cd01065">
    <property type="entry name" value="NAD_bind_Shikimate_DH"/>
    <property type="match status" value="1"/>
</dbReference>
<sequence length="286" mass="31841">MNISGNTKLIGLLGDPISHSLSPFMHNLSFNKVKKDYVYLCLPTGKKDLGKVLETLKIVGAKGANITYPNKIEIVKYLDEASDEVQIIGSCNTILIDENKKIKGYNTDGRGFVKSLKNNSIDIKGKTFGIMGLGGAGSAIATCLGLEGLKRLYVKEIDFYKAKNVKKRLEEKIKGFEIILTKDQQDFAKNLDKMSLVINATPIGMGRSKDDSPMDPEYLRGFPVIIYDIIYSPLETTLLRKAKSYGLKVFNGIDMMINQGAISFNIWTGEEMDTKLIKERIVKLLK</sequence>
<feature type="binding site" evidence="7">
    <location>
        <position position="259"/>
    </location>
    <ligand>
        <name>shikimate</name>
        <dbReference type="ChEBI" id="CHEBI:36208"/>
    </ligand>
</feature>
<dbReference type="GO" id="GO:0019632">
    <property type="term" value="P:shikimate metabolic process"/>
    <property type="evidence" value="ECO:0007669"/>
    <property type="project" value="InterPro"/>
</dbReference>
<feature type="binding site" evidence="7">
    <location>
        <position position="252"/>
    </location>
    <ligand>
        <name>NADP(+)</name>
        <dbReference type="ChEBI" id="CHEBI:58349"/>
    </ligand>
</feature>
<comment type="catalytic activity">
    <reaction evidence="7">
        <text>shikimate + NADP(+) = 3-dehydroshikimate + NADPH + H(+)</text>
        <dbReference type="Rhea" id="RHEA:17737"/>
        <dbReference type="ChEBI" id="CHEBI:15378"/>
        <dbReference type="ChEBI" id="CHEBI:16630"/>
        <dbReference type="ChEBI" id="CHEBI:36208"/>
        <dbReference type="ChEBI" id="CHEBI:57783"/>
        <dbReference type="ChEBI" id="CHEBI:58349"/>
        <dbReference type="EC" id="1.1.1.25"/>
    </reaction>
</comment>